<dbReference type="Pfam" id="PF07727">
    <property type="entry name" value="RVT_2"/>
    <property type="match status" value="1"/>
</dbReference>
<name>A0A371GUN1_MUCPR</name>
<feature type="domain" description="Reverse transcriptase Ty1/copia-type" evidence="1">
    <location>
        <begin position="100"/>
        <end position="179"/>
    </location>
</feature>
<dbReference type="OrthoDB" id="1917367at2759"/>
<comment type="caution">
    <text evidence="2">The sequence shown here is derived from an EMBL/GenBank/DDBJ whole genome shotgun (WGS) entry which is preliminary data.</text>
</comment>
<evidence type="ECO:0000259" key="1">
    <source>
        <dbReference type="Pfam" id="PF07727"/>
    </source>
</evidence>
<keyword evidence="3" id="KW-1185">Reference proteome</keyword>
<evidence type="ECO:0000313" key="2">
    <source>
        <dbReference type="EMBL" id="RDX94258.1"/>
    </source>
</evidence>
<dbReference type="InterPro" id="IPR013103">
    <property type="entry name" value="RVT_2"/>
</dbReference>
<feature type="non-terminal residue" evidence="2">
    <location>
        <position position="1"/>
    </location>
</feature>
<proteinExistence type="predicted"/>
<evidence type="ECO:0000313" key="3">
    <source>
        <dbReference type="Proteomes" id="UP000257109"/>
    </source>
</evidence>
<gene>
    <name evidence="2" type="ORF">CR513_23374</name>
</gene>
<reference evidence="2" key="1">
    <citation type="submission" date="2018-05" db="EMBL/GenBank/DDBJ databases">
        <title>Draft genome of Mucuna pruriens seed.</title>
        <authorList>
            <person name="Nnadi N.E."/>
            <person name="Vos R."/>
            <person name="Hasami M.H."/>
            <person name="Devisetty U.K."/>
            <person name="Aguiy J.C."/>
        </authorList>
    </citation>
    <scope>NUCLEOTIDE SEQUENCE [LARGE SCALE GENOMIC DNA]</scope>
    <source>
        <strain evidence="2">JCA_2017</strain>
    </source>
</reference>
<dbReference type="Proteomes" id="UP000257109">
    <property type="component" value="Unassembled WGS sequence"/>
</dbReference>
<protein>
    <recommendedName>
        <fullName evidence="1">Reverse transcriptase Ty1/copia-type domain-containing protein</fullName>
    </recommendedName>
</protein>
<dbReference type="AlphaFoldDB" id="A0A371GUN1"/>
<accession>A0A371GUN1</accession>
<dbReference type="STRING" id="157652.A0A371GUN1"/>
<organism evidence="2 3">
    <name type="scientific">Mucuna pruriens</name>
    <name type="common">Velvet bean</name>
    <name type="synonym">Dolichos pruriens</name>
    <dbReference type="NCBI Taxonomy" id="157652"/>
    <lineage>
        <taxon>Eukaryota</taxon>
        <taxon>Viridiplantae</taxon>
        <taxon>Streptophyta</taxon>
        <taxon>Embryophyta</taxon>
        <taxon>Tracheophyta</taxon>
        <taxon>Spermatophyta</taxon>
        <taxon>Magnoliopsida</taxon>
        <taxon>eudicotyledons</taxon>
        <taxon>Gunneridae</taxon>
        <taxon>Pentapetalae</taxon>
        <taxon>rosids</taxon>
        <taxon>fabids</taxon>
        <taxon>Fabales</taxon>
        <taxon>Fabaceae</taxon>
        <taxon>Papilionoideae</taxon>
        <taxon>50 kb inversion clade</taxon>
        <taxon>NPAAA clade</taxon>
        <taxon>indigoferoid/millettioid clade</taxon>
        <taxon>Phaseoleae</taxon>
        <taxon>Mucuna</taxon>
    </lineage>
</organism>
<sequence length="249" mass="29232">MANTDSNFIQPAISKLNEHYDYWTMLMENFLRSKEFWNLIDQRIPQHADGALIPNNKKKNLEEFKLKDLKGTMKEIWDSLKQKYQNIARVKRAQLQTLRTKLKETREIDKFKARLVAKGYVQEEGIDYKEVFSPVACLETIRTIVALATTKRWSIYQLNIKSAFLHREINEDVYLEQPPDDMIYIGNHESMFQEFKTMTMNEFAKADLGKMRYFLGIKLLKTDQGAKVDSTLFKQLVGSFMLAIIELNI</sequence>
<dbReference type="EMBL" id="QJKJ01004412">
    <property type="protein sequence ID" value="RDX94258.1"/>
    <property type="molecule type" value="Genomic_DNA"/>
</dbReference>